<gene>
    <name evidence="2" type="ORF">BGHDH14_bgh01369</name>
</gene>
<accession>N1J7R1</accession>
<reference evidence="2 3" key="1">
    <citation type="journal article" date="2010" name="Science">
        <title>Genome expansion and gene loss in powdery mildew fungi reveal tradeoffs in extreme parasitism.</title>
        <authorList>
            <person name="Spanu P.D."/>
            <person name="Abbott J.C."/>
            <person name="Amselem J."/>
            <person name="Burgis T.A."/>
            <person name="Soanes D.M."/>
            <person name="Stueber K."/>
            <person name="Ver Loren van Themaat E."/>
            <person name="Brown J.K.M."/>
            <person name="Butcher S.A."/>
            <person name="Gurr S.J."/>
            <person name="Lebrun M.-H."/>
            <person name="Ridout C.J."/>
            <person name="Schulze-Lefert P."/>
            <person name="Talbot N.J."/>
            <person name="Ahmadinejad N."/>
            <person name="Ametz C."/>
            <person name="Barton G.R."/>
            <person name="Benjdia M."/>
            <person name="Bidzinski P."/>
            <person name="Bindschedler L.V."/>
            <person name="Both M."/>
            <person name="Brewer M.T."/>
            <person name="Cadle-Davidson L."/>
            <person name="Cadle-Davidson M.M."/>
            <person name="Collemare J."/>
            <person name="Cramer R."/>
            <person name="Frenkel O."/>
            <person name="Godfrey D."/>
            <person name="Harriman J."/>
            <person name="Hoede C."/>
            <person name="King B.C."/>
            <person name="Klages S."/>
            <person name="Kleemann J."/>
            <person name="Knoll D."/>
            <person name="Koti P.S."/>
            <person name="Kreplak J."/>
            <person name="Lopez-Ruiz F.J."/>
            <person name="Lu X."/>
            <person name="Maekawa T."/>
            <person name="Mahanil S."/>
            <person name="Micali C."/>
            <person name="Milgroom M.G."/>
            <person name="Montana G."/>
            <person name="Noir S."/>
            <person name="O'Connell R.J."/>
            <person name="Oberhaensli S."/>
            <person name="Parlange F."/>
            <person name="Pedersen C."/>
            <person name="Quesneville H."/>
            <person name="Reinhardt R."/>
            <person name="Rott M."/>
            <person name="Sacristan S."/>
            <person name="Schmidt S.M."/>
            <person name="Schoen M."/>
            <person name="Skamnioti P."/>
            <person name="Sommer H."/>
            <person name="Stephens A."/>
            <person name="Takahara H."/>
            <person name="Thordal-Christensen H."/>
            <person name="Vigouroux M."/>
            <person name="Wessling R."/>
            <person name="Wicker T."/>
            <person name="Panstruga R."/>
        </authorList>
    </citation>
    <scope>NUCLEOTIDE SEQUENCE [LARGE SCALE GENOMIC DNA]</scope>
    <source>
        <strain evidence="2">DH14</strain>
    </source>
</reference>
<protein>
    <submittedName>
        <fullName evidence="2">CSEP0029 putative effector protein</fullName>
    </submittedName>
</protein>
<evidence type="ECO:0000256" key="1">
    <source>
        <dbReference type="SAM" id="SignalP"/>
    </source>
</evidence>
<dbReference type="EMBL" id="CAUH01002512">
    <property type="protein sequence ID" value="CCU76410.1"/>
    <property type="molecule type" value="Genomic_DNA"/>
</dbReference>
<dbReference type="InParanoid" id="N1J7R1"/>
<organism evidence="2 3">
    <name type="scientific">Blumeria graminis f. sp. hordei (strain DH14)</name>
    <name type="common">Barley powdery mildew</name>
    <name type="synonym">Oidium monilioides f. sp. hordei</name>
    <dbReference type="NCBI Taxonomy" id="546991"/>
    <lineage>
        <taxon>Eukaryota</taxon>
        <taxon>Fungi</taxon>
        <taxon>Dikarya</taxon>
        <taxon>Ascomycota</taxon>
        <taxon>Pezizomycotina</taxon>
        <taxon>Leotiomycetes</taxon>
        <taxon>Erysiphales</taxon>
        <taxon>Erysiphaceae</taxon>
        <taxon>Blumeria</taxon>
        <taxon>Blumeria hordei</taxon>
    </lineage>
</organism>
<feature type="chain" id="PRO_5004107252" evidence="1">
    <location>
        <begin position="22"/>
        <end position="161"/>
    </location>
</feature>
<dbReference type="OrthoDB" id="3609978at2759"/>
<keyword evidence="1" id="KW-0732">Signal</keyword>
<evidence type="ECO:0000313" key="2">
    <source>
        <dbReference type="EMBL" id="CCU76410.1"/>
    </source>
</evidence>
<feature type="signal peptide" evidence="1">
    <location>
        <begin position="1"/>
        <end position="21"/>
    </location>
</feature>
<name>N1J7R1_BLUG1</name>
<dbReference type="Proteomes" id="UP000015441">
    <property type="component" value="Unassembled WGS sequence"/>
</dbReference>
<sequence>MRFFNMAFILQSAALFLPALASYKISHTNEEEKKFMCYNRAIYARDYWEEKLYADRLVQTKQKTEISMKDITNISWPTNKSDLVLYDDNNALHYYFHMLTSIADSVNIRGQTVLIRYSLLIDNYGRVCSIVMHEQGASESETRLLHDVIPELTHPFCVLFG</sequence>
<comment type="caution">
    <text evidence="2">The sequence shown here is derived from an EMBL/GenBank/DDBJ whole genome shotgun (WGS) entry which is preliminary data.</text>
</comment>
<proteinExistence type="predicted"/>
<keyword evidence="3" id="KW-1185">Reference proteome</keyword>
<dbReference type="HOGENOM" id="CLU_127756_0_0_1"/>
<dbReference type="AlphaFoldDB" id="N1J7R1"/>
<evidence type="ECO:0000313" key="3">
    <source>
        <dbReference type="Proteomes" id="UP000015441"/>
    </source>
</evidence>